<name>A0ABD2NEA3_9CUCU</name>
<dbReference type="EMBL" id="JABFTP020000103">
    <property type="protein sequence ID" value="KAL3276800.1"/>
    <property type="molecule type" value="Genomic_DNA"/>
</dbReference>
<dbReference type="AlphaFoldDB" id="A0ABD2NEA3"/>
<accession>A0ABD2NEA3</accession>
<proteinExistence type="predicted"/>
<evidence type="ECO:0000313" key="1">
    <source>
        <dbReference type="EMBL" id="KAL3276800.1"/>
    </source>
</evidence>
<reference evidence="1 2" key="1">
    <citation type="journal article" date="2021" name="BMC Biol.">
        <title>Horizontally acquired antibacterial genes associated with adaptive radiation of ladybird beetles.</title>
        <authorList>
            <person name="Li H.S."/>
            <person name="Tang X.F."/>
            <person name="Huang Y.H."/>
            <person name="Xu Z.Y."/>
            <person name="Chen M.L."/>
            <person name="Du X.Y."/>
            <person name="Qiu B.Y."/>
            <person name="Chen P.T."/>
            <person name="Zhang W."/>
            <person name="Slipinski A."/>
            <person name="Escalona H.E."/>
            <person name="Waterhouse R.M."/>
            <person name="Zwick A."/>
            <person name="Pang H."/>
        </authorList>
    </citation>
    <scope>NUCLEOTIDE SEQUENCE [LARGE SCALE GENOMIC DNA]</scope>
    <source>
        <strain evidence="1">SYSU2018</strain>
    </source>
</reference>
<gene>
    <name evidence="1" type="ORF">HHI36_012163</name>
</gene>
<evidence type="ECO:0000313" key="2">
    <source>
        <dbReference type="Proteomes" id="UP001516400"/>
    </source>
</evidence>
<organism evidence="1 2">
    <name type="scientific">Cryptolaemus montrouzieri</name>
    <dbReference type="NCBI Taxonomy" id="559131"/>
    <lineage>
        <taxon>Eukaryota</taxon>
        <taxon>Metazoa</taxon>
        <taxon>Ecdysozoa</taxon>
        <taxon>Arthropoda</taxon>
        <taxon>Hexapoda</taxon>
        <taxon>Insecta</taxon>
        <taxon>Pterygota</taxon>
        <taxon>Neoptera</taxon>
        <taxon>Endopterygota</taxon>
        <taxon>Coleoptera</taxon>
        <taxon>Polyphaga</taxon>
        <taxon>Cucujiformia</taxon>
        <taxon>Coccinelloidea</taxon>
        <taxon>Coccinellidae</taxon>
        <taxon>Scymninae</taxon>
        <taxon>Scymnini</taxon>
        <taxon>Cryptolaemus</taxon>
    </lineage>
</organism>
<dbReference type="Proteomes" id="UP001516400">
    <property type="component" value="Unassembled WGS sequence"/>
</dbReference>
<keyword evidence="2" id="KW-1185">Reference proteome</keyword>
<protein>
    <submittedName>
        <fullName evidence="1">Uncharacterized protein</fullName>
    </submittedName>
</protein>
<sequence length="120" mass="14201">MDEVLYTFRPRLSDHRMQEVKLKVHKTENRDNIVEKYVMNDVISSNAEESFENFHDTLYTIFNAAFSRKSIRSNRIRQDHNECPDICETLKETISAVQTINRVQRSEASRNLLNILKNKL</sequence>
<comment type="caution">
    <text evidence="1">The sequence shown here is derived from an EMBL/GenBank/DDBJ whole genome shotgun (WGS) entry which is preliminary data.</text>
</comment>